<evidence type="ECO:0000313" key="2">
    <source>
        <dbReference type="EMBL" id="TEB05498.1"/>
    </source>
</evidence>
<protein>
    <submittedName>
        <fullName evidence="2">Uncharacterized protein</fullName>
    </submittedName>
</protein>
<accession>A0A4Y7R957</accession>
<name>A0A4Y7R957_9FIRM</name>
<organism evidence="2 3">
    <name type="scientific">Pelotomaculum schinkii</name>
    <dbReference type="NCBI Taxonomy" id="78350"/>
    <lineage>
        <taxon>Bacteria</taxon>
        <taxon>Bacillati</taxon>
        <taxon>Bacillota</taxon>
        <taxon>Clostridia</taxon>
        <taxon>Eubacteriales</taxon>
        <taxon>Desulfotomaculaceae</taxon>
        <taxon>Pelotomaculum</taxon>
    </lineage>
</organism>
<gene>
    <name evidence="2" type="ORF">Psch_02539</name>
</gene>
<feature type="chain" id="PRO_5021201968" evidence="1">
    <location>
        <begin position="27"/>
        <end position="222"/>
    </location>
</feature>
<dbReference type="Proteomes" id="UP000298324">
    <property type="component" value="Unassembled WGS sequence"/>
</dbReference>
<dbReference type="AlphaFoldDB" id="A0A4Y7R957"/>
<proteinExistence type="predicted"/>
<evidence type="ECO:0000256" key="1">
    <source>
        <dbReference type="SAM" id="SignalP"/>
    </source>
</evidence>
<evidence type="ECO:0000313" key="3">
    <source>
        <dbReference type="Proteomes" id="UP000298324"/>
    </source>
</evidence>
<keyword evidence="1" id="KW-0732">Signal</keyword>
<sequence>MKFSKLSIIMVMIVIVGLLVPGMAFANSAEVSEKDSAKKNAAKHISEFLSDRDKSISALNKAAKAPVIDTEEYTLSNGDKVRKEFRKLKVNDNLTIESTRTYTISATMHTIEDSYGLFWGGVPGAGGYMVAVYKYTHPTINNPNSMTTQIYGASGHVENLDTMNYRFVNEEGTWDTGESYNPSAQVVFEMEMRIPGTIYWQDVTYTNSCKFNSYGEASFSWS</sequence>
<keyword evidence="3" id="KW-1185">Reference proteome</keyword>
<comment type="caution">
    <text evidence="2">The sequence shown here is derived from an EMBL/GenBank/DDBJ whole genome shotgun (WGS) entry which is preliminary data.</text>
</comment>
<reference evidence="2 3" key="1">
    <citation type="journal article" date="2018" name="Environ. Microbiol.">
        <title>Novel energy conservation strategies and behaviour of Pelotomaculum schinkii driving syntrophic propionate catabolism.</title>
        <authorList>
            <person name="Hidalgo-Ahumada C.A.P."/>
            <person name="Nobu M.K."/>
            <person name="Narihiro T."/>
            <person name="Tamaki H."/>
            <person name="Liu W.T."/>
            <person name="Kamagata Y."/>
            <person name="Stams A.J.M."/>
            <person name="Imachi H."/>
            <person name="Sousa D.Z."/>
        </authorList>
    </citation>
    <scope>NUCLEOTIDE SEQUENCE [LARGE SCALE GENOMIC DNA]</scope>
    <source>
        <strain evidence="2 3">HH</strain>
    </source>
</reference>
<dbReference type="RefSeq" id="WP_134219146.1">
    <property type="nucleotide sequence ID" value="NZ_QFGA01000002.1"/>
</dbReference>
<feature type="signal peptide" evidence="1">
    <location>
        <begin position="1"/>
        <end position="26"/>
    </location>
</feature>
<dbReference type="EMBL" id="QFGA01000002">
    <property type="protein sequence ID" value="TEB05498.1"/>
    <property type="molecule type" value="Genomic_DNA"/>
</dbReference>